<feature type="region of interest" description="Disordered" evidence="1">
    <location>
        <begin position="1"/>
        <end position="40"/>
    </location>
</feature>
<evidence type="ECO:0000256" key="1">
    <source>
        <dbReference type="SAM" id="MobiDB-lite"/>
    </source>
</evidence>
<dbReference type="WBParaSite" id="Gr19_v10_g1820.t1">
    <property type="protein sequence ID" value="Gr19_v10_g1820.t1"/>
    <property type="gene ID" value="Gr19_v10_g1820"/>
</dbReference>
<dbReference type="AlphaFoldDB" id="A0A914HL76"/>
<evidence type="ECO:0000256" key="2">
    <source>
        <dbReference type="SAM" id="Phobius"/>
    </source>
</evidence>
<evidence type="ECO:0000313" key="4">
    <source>
        <dbReference type="WBParaSite" id="Gr19_v10_g1820.t1"/>
    </source>
</evidence>
<dbReference type="Proteomes" id="UP000887572">
    <property type="component" value="Unplaced"/>
</dbReference>
<keyword evidence="2" id="KW-0472">Membrane</keyword>
<protein>
    <submittedName>
        <fullName evidence="4">Uncharacterized protein</fullName>
    </submittedName>
</protein>
<organism evidence="3 4">
    <name type="scientific">Globodera rostochiensis</name>
    <name type="common">Golden nematode worm</name>
    <name type="synonym">Heterodera rostochiensis</name>
    <dbReference type="NCBI Taxonomy" id="31243"/>
    <lineage>
        <taxon>Eukaryota</taxon>
        <taxon>Metazoa</taxon>
        <taxon>Ecdysozoa</taxon>
        <taxon>Nematoda</taxon>
        <taxon>Chromadorea</taxon>
        <taxon>Rhabditida</taxon>
        <taxon>Tylenchina</taxon>
        <taxon>Tylenchomorpha</taxon>
        <taxon>Tylenchoidea</taxon>
        <taxon>Heteroderidae</taxon>
        <taxon>Heteroderinae</taxon>
        <taxon>Globodera</taxon>
    </lineage>
</organism>
<proteinExistence type="predicted"/>
<sequence length="177" mass="20013">MKKSFQESVAPAADPWGASRRSSTPGDHQNWRRARRASRSGDNAFALHRGCFGEQGGTPTGKPYYRNDPEKYSLNIGCVWQSMNGQGNANVRWVANRGRRGMEIAYSLAYSNIFAFVSNHLFLYTLFGVLSLFSSVVALVMPIKRNVSAQTIDVERKMAKRVKAKRMFLQFTQNQMH</sequence>
<keyword evidence="2" id="KW-0812">Transmembrane</keyword>
<keyword evidence="3" id="KW-1185">Reference proteome</keyword>
<reference evidence="4" key="1">
    <citation type="submission" date="2022-11" db="UniProtKB">
        <authorList>
            <consortium name="WormBaseParasite"/>
        </authorList>
    </citation>
    <scope>IDENTIFICATION</scope>
</reference>
<feature type="transmembrane region" description="Helical" evidence="2">
    <location>
        <begin position="121"/>
        <end position="141"/>
    </location>
</feature>
<name>A0A914HL76_GLORO</name>
<keyword evidence="2" id="KW-1133">Transmembrane helix</keyword>
<evidence type="ECO:0000313" key="3">
    <source>
        <dbReference type="Proteomes" id="UP000887572"/>
    </source>
</evidence>
<accession>A0A914HL76</accession>